<reference evidence="7 8" key="1">
    <citation type="journal article" date="2023" name="J. Hered.">
        <title>Chromosome-level genome of the wood stork (Mycteria americana) provides insight into avian chromosome evolution.</title>
        <authorList>
            <person name="Flamio R. Jr."/>
            <person name="Ramstad K.M."/>
        </authorList>
    </citation>
    <scope>NUCLEOTIDE SEQUENCE [LARGE SCALE GENOMIC DNA]</scope>
    <source>
        <strain evidence="7">JAX WOST 10</strain>
    </source>
</reference>
<evidence type="ECO:0000256" key="4">
    <source>
        <dbReference type="ARBA" id="ARBA00023242"/>
    </source>
</evidence>
<keyword evidence="8" id="KW-1185">Reference proteome</keyword>
<dbReference type="GO" id="GO:0043565">
    <property type="term" value="F:sequence-specific DNA binding"/>
    <property type="evidence" value="ECO:0007669"/>
    <property type="project" value="InterPro"/>
</dbReference>
<evidence type="ECO:0000313" key="7">
    <source>
        <dbReference type="EMBL" id="KAK4816252.1"/>
    </source>
</evidence>
<dbReference type="GO" id="GO:0005634">
    <property type="term" value="C:nucleus"/>
    <property type="evidence" value="ECO:0007669"/>
    <property type="project" value="UniProtKB-SubCell"/>
</dbReference>
<comment type="subcellular location">
    <subcellularLocation>
        <location evidence="1">Nucleus</location>
    </subcellularLocation>
</comment>
<dbReference type="GO" id="GO:0003700">
    <property type="term" value="F:DNA-binding transcription factor activity"/>
    <property type="evidence" value="ECO:0007669"/>
    <property type="project" value="InterPro"/>
</dbReference>
<sequence>MKSFLCQLHLYGFTKVQRDSETSDSLDEFLAEAAAAPSAHSKLLFCHNPNFRRDDPHLLERCKQRVGHKRRATAAFSPGLALKENRPTRSPEVQPAGAAAAVKPHDPSLSPAQRSQAPPGLQQAASAAPAPSPSHAIPPINSRTPFTPGLGLPTFPPLQPGAAALQAPGAALPPFWHPWFPMAVCAGSSLCSGHARATARPNPSRPSLPDLHLQPKLCWCRRPAGTPPPIRLDQVDTLGTQPAECQTSGNKLSQ</sequence>
<comment type="similarity">
    <text evidence="2">Belongs to the HSF family.</text>
</comment>
<gene>
    <name evidence="7" type="ORF">QYF61_013886</name>
</gene>
<keyword evidence="3" id="KW-0238">DNA-binding</keyword>
<organism evidence="7 8">
    <name type="scientific">Mycteria americana</name>
    <name type="common">Wood stork</name>
    <dbReference type="NCBI Taxonomy" id="33587"/>
    <lineage>
        <taxon>Eukaryota</taxon>
        <taxon>Metazoa</taxon>
        <taxon>Chordata</taxon>
        <taxon>Craniata</taxon>
        <taxon>Vertebrata</taxon>
        <taxon>Euteleostomi</taxon>
        <taxon>Archelosauria</taxon>
        <taxon>Archosauria</taxon>
        <taxon>Dinosauria</taxon>
        <taxon>Saurischia</taxon>
        <taxon>Theropoda</taxon>
        <taxon>Coelurosauria</taxon>
        <taxon>Aves</taxon>
        <taxon>Neognathae</taxon>
        <taxon>Neoaves</taxon>
        <taxon>Aequornithes</taxon>
        <taxon>Ciconiiformes</taxon>
        <taxon>Ciconiidae</taxon>
        <taxon>Mycteria</taxon>
    </lineage>
</organism>
<dbReference type="SUPFAM" id="SSF46785">
    <property type="entry name" value="Winged helix' DNA-binding domain"/>
    <property type="match status" value="1"/>
</dbReference>
<keyword evidence="4" id="KW-0539">Nucleus</keyword>
<evidence type="ECO:0000313" key="8">
    <source>
        <dbReference type="Proteomes" id="UP001333110"/>
    </source>
</evidence>
<feature type="compositionally biased region" description="Polar residues" evidence="5">
    <location>
        <begin position="237"/>
        <end position="254"/>
    </location>
</feature>
<dbReference type="AlphaFoldDB" id="A0AAN7MYK6"/>
<dbReference type="InterPro" id="IPR036390">
    <property type="entry name" value="WH_DNA-bd_sf"/>
</dbReference>
<name>A0AAN7MYK6_MYCAM</name>
<feature type="region of interest" description="Disordered" evidence="5">
    <location>
        <begin position="230"/>
        <end position="254"/>
    </location>
</feature>
<proteinExistence type="inferred from homology"/>
<dbReference type="InterPro" id="IPR000232">
    <property type="entry name" value="HSF_DNA-bd"/>
</dbReference>
<evidence type="ECO:0000259" key="6">
    <source>
        <dbReference type="Pfam" id="PF00447"/>
    </source>
</evidence>
<feature type="domain" description="HSF-type DNA-binding" evidence="6">
    <location>
        <begin position="1"/>
        <end position="64"/>
    </location>
</feature>
<evidence type="ECO:0000256" key="1">
    <source>
        <dbReference type="ARBA" id="ARBA00004123"/>
    </source>
</evidence>
<dbReference type="Gene3D" id="1.10.10.10">
    <property type="entry name" value="Winged helix-like DNA-binding domain superfamily/Winged helix DNA-binding domain"/>
    <property type="match status" value="1"/>
</dbReference>
<evidence type="ECO:0000256" key="3">
    <source>
        <dbReference type="ARBA" id="ARBA00023125"/>
    </source>
</evidence>
<accession>A0AAN7MYK6</accession>
<dbReference type="Pfam" id="PF00447">
    <property type="entry name" value="HSF_DNA-bind"/>
    <property type="match status" value="1"/>
</dbReference>
<protein>
    <recommendedName>
        <fullName evidence="6">HSF-type DNA-binding domain-containing protein</fullName>
    </recommendedName>
</protein>
<feature type="compositionally biased region" description="Low complexity" evidence="5">
    <location>
        <begin position="115"/>
        <end position="153"/>
    </location>
</feature>
<feature type="region of interest" description="Disordered" evidence="5">
    <location>
        <begin position="68"/>
        <end position="154"/>
    </location>
</feature>
<dbReference type="InterPro" id="IPR036388">
    <property type="entry name" value="WH-like_DNA-bd_sf"/>
</dbReference>
<dbReference type="Proteomes" id="UP001333110">
    <property type="component" value="Unassembled WGS sequence"/>
</dbReference>
<comment type="caution">
    <text evidence="7">The sequence shown here is derived from an EMBL/GenBank/DDBJ whole genome shotgun (WGS) entry which is preliminary data.</text>
</comment>
<evidence type="ECO:0000256" key="2">
    <source>
        <dbReference type="ARBA" id="ARBA00006403"/>
    </source>
</evidence>
<evidence type="ECO:0000256" key="5">
    <source>
        <dbReference type="SAM" id="MobiDB-lite"/>
    </source>
</evidence>
<dbReference type="EMBL" id="JAUNZN010000009">
    <property type="protein sequence ID" value="KAK4816252.1"/>
    <property type="molecule type" value="Genomic_DNA"/>
</dbReference>